<evidence type="ECO:0000313" key="3">
    <source>
        <dbReference type="EMBL" id="MCB6182080.1"/>
    </source>
</evidence>
<feature type="transmembrane region" description="Helical" evidence="1">
    <location>
        <begin position="229"/>
        <end position="248"/>
    </location>
</feature>
<feature type="domain" description="EamA" evidence="2">
    <location>
        <begin position="3"/>
        <end position="133"/>
    </location>
</feature>
<keyword evidence="4" id="KW-1185">Reference proteome</keyword>
<dbReference type="Pfam" id="PF00892">
    <property type="entry name" value="EamA"/>
    <property type="match status" value="2"/>
</dbReference>
<dbReference type="InterPro" id="IPR000620">
    <property type="entry name" value="EamA_dom"/>
</dbReference>
<sequence length="279" mass="30084">MNILLLVISTFCFAMSDVYSKKLGAEYGAFQLVWMRYAVPCLLLLLVVPKRGLRLSFKSQHPILQSLRGLAVLGSAIFFITALPLMNMADATAIFFLAPILIVILAFFFQKEHVSLKGWLGVAAGFAGAMIISPPQLSAGGLVILLPLASALCWAIAVLITKRLSDSDGGLVTLNWTFFIGLAAITLLAAAEPIPKVILGWDELIMGMLVTAAQGISILCYRMGNVARLAPFSYSQLLWAAMLAWIFFSAPPAAPFYIGALLIVAGSYFCSHRPPKLAS</sequence>
<name>A0ABS8D1N3_9NEIS</name>
<feature type="transmembrane region" description="Helical" evidence="1">
    <location>
        <begin position="172"/>
        <end position="191"/>
    </location>
</feature>
<feature type="transmembrane region" description="Helical" evidence="1">
    <location>
        <begin position="203"/>
        <end position="222"/>
    </location>
</feature>
<protein>
    <submittedName>
        <fullName evidence="3">DMT family transporter</fullName>
    </submittedName>
</protein>
<dbReference type="EMBL" id="JAJBZT010000001">
    <property type="protein sequence ID" value="MCB6182080.1"/>
    <property type="molecule type" value="Genomic_DNA"/>
</dbReference>
<dbReference type="PANTHER" id="PTHR22911">
    <property type="entry name" value="ACYL-MALONYL CONDENSING ENZYME-RELATED"/>
    <property type="match status" value="1"/>
</dbReference>
<accession>A0ABS8D1N3</accession>
<dbReference type="SUPFAM" id="SSF103481">
    <property type="entry name" value="Multidrug resistance efflux transporter EmrE"/>
    <property type="match status" value="2"/>
</dbReference>
<feature type="transmembrane region" description="Helical" evidence="1">
    <location>
        <begin position="139"/>
        <end position="160"/>
    </location>
</feature>
<keyword evidence="1" id="KW-0472">Membrane</keyword>
<gene>
    <name evidence="3" type="ORF">LIN78_00725</name>
</gene>
<feature type="transmembrane region" description="Helical" evidence="1">
    <location>
        <begin position="30"/>
        <end position="48"/>
    </location>
</feature>
<evidence type="ECO:0000313" key="4">
    <source>
        <dbReference type="Proteomes" id="UP001165395"/>
    </source>
</evidence>
<proteinExistence type="predicted"/>
<feature type="domain" description="EamA" evidence="2">
    <location>
        <begin position="143"/>
        <end position="269"/>
    </location>
</feature>
<reference evidence="3" key="1">
    <citation type="submission" date="2021-10" db="EMBL/GenBank/DDBJ databases">
        <title>The complete genome sequence of Leeia sp. TBRC 13508.</title>
        <authorList>
            <person name="Charoenyingcharoen P."/>
            <person name="Yukphan P."/>
        </authorList>
    </citation>
    <scope>NUCLEOTIDE SEQUENCE</scope>
    <source>
        <strain evidence="3">TBRC 13508</strain>
    </source>
</reference>
<dbReference type="Gene3D" id="1.10.3730.20">
    <property type="match status" value="1"/>
</dbReference>
<feature type="transmembrane region" description="Helical" evidence="1">
    <location>
        <begin position="69"/>
        <end position="86"/>
    </location>
</feature>
<feature type="transmembrane region" description="Helical" evidence="1">
    <location>
        <begin position="116"/>
        <end position="133"/>
    </location>
</feature>
<dbReference type="PANTHER" id="PTHR22911:SF103">
    <property type="entry name" value="BLR2811 PROTEIN"/>
    <property type="match status" value="1"/>
</dbReference>
<keyword evidence="1" id="KW-1133">Transmembrane helix</keyword>
<evidence type="ECO:0000256" key="1">
    <source>
        <dbReference type="SAM" id="Phobius"/>
    </source>
</evidence>
<dbReference type="RefSeq" id="WP_227177499.1">
    <property type="nucleotide sequence ID" value="NZ_JAJBZT010000001.1"/>
</dbReference>
<feature type="transmembrane region" description="Helical" evidence="1">
    <location>
        <begin position="254"/>
        <end position="271"/>
    </location>
</feature>
<dbReference type="Proteomes" id="UP001165395">
    <property type="component" value="Unassembled WGS sequence"/>
</dbReference>
<dbReference type="InterPro" id="IPR037185">
    <property type="entry name" value="EmrE-like"/>
</dbReference>
<comment type="caution">
    <text evidence="3">The sequence shown here is derived from an EMBL/GenBank/DDBJ whole genome shotgun (WGS) entry which is preliminary data.</text>
</comment>
<keyword evidence="1" id="KW-0812">Transmembrane</keyword>
<organism evidence="3 4">
    <name type="scientific">Leeia speluncae</name>
    <dbReference type="NCBI Taxonomy" id="2884804"/>
    <lineage>
        <taxon>Bacteria</taxon>
        <taxon>Pseudomonadati</taxon>
        <taxon>Pseudomonadota</taxon>
        <taxon>Betaproteobacteria</taxon>
        <taxon>Neisseriales</taxon>
        <taxon>Leeiaceae</taxon>
        <taxon>Leeia</taxon>
    </lineage>
</organism>
<evidence type="ECO:0000259" key="2">
    <source>
        <dbReference type="Pfam" id="PF00892"/>
    </source>
</evidence>
<feature type="transmembrane region" description="Helical" evidence="1">
    <location>
        <begin position="92"/>
        <end position="109"/>
    </location>
</feature>